<dbReference type="Proteomes" id="UP000040926">
    <property type="component" value="Unassembled WGS sequence"/>
</dbReference>
<dbReference type="Proteomes" id="UP000045991">
    <property type="component" value="Unassembled WGS sequence"/>
</dbReference>
<dbReference type="AlphaFoldDB" id="A0A0I2JH95"/>
<evidence type="ECO:0000313" key="12">
    <source>
        <dbReference type="Proteomes" id="UP000251393"/>
    </source>
</evidence>
<dbReference type="Proteomes" id="UP000188006">
    <property type="component" value="Unassembled WGS sequence"/>
</dbReference>
<evidence type="ECO:0000313" key="6">
    <source>
        <dbReference type="EMBL" id="SRR19709.1"/>
    </source>
</evidence>
<dbReference type="EMBL" id="UDYI01000033">
    <property type="protein sequence ID" value="SRR19709.1"/>
    <property type="molecule type" value="Genomic_DNA"/>
</dbReference>
<dbReference type="Proteomes" id="UP000187708">
    <property type="component" value="Unassembled WGS sequence"/>
</dbReference>
<evidence type="ECO:0000313" key="4">
    <source>
        <dbReference type="EMBL" id="SJD13018.1"/>
    </source>
</evidence>
<dbReference type="SUPFAM" id="SSF141571">
    <property type="entry name" value="Pentapeptide repeat-like"/>
    <property type="match status" value="1"/>
</dbReference>
<dbReference type="Gene3D" id="2.160.20.80">
    <property type="entry name" value="E3 ubiquitin-protein ligase SopA"/>
    <property type="match status" value="1"/>
</dbReference>
<gene>
    <name evidence="2" type="ORF">ERS008175_01961</name>
    <name evidence="1" type="ORF">ERS428554_01730</name>
    <name evidence="5" type="ORF">SAMEA1569760_01641</name>
    <name evidence="3" type="ORF">SAMEA2054241_03021</name>
    <name evidence="4" type="ORF">SAMEA3356023_01020</name>
    <name evidence="6" type="ORF">SAMEA3710766_01714</name>
</gene>
<evidence type="ECO:0000313" key="8">
    <source>
        <dbReference type="Proteomes" id="UP000045991"/>
    </source>
</evidence>
<evidence type="ECO:0000313" key="7">
    <source>
        <dbReference type="Proteomes" id="UP000040926"/>
    </source>
</evidence>
<comment type="caution">
    <text evidence="5">The sequence shown here is derived from an EMBL/GenBank/DDBJ whole genome shotgun (WGS) entry which is preliminary data.</text>
</comment>
<reference evidence="9 10" key="1">
    <citation type="submission" date="2017-01" db="EMBL/GenBank/DDBJ databases">
        <authorList>
            <consortium name="Pathogen Informatics"/>
        </authorList>
    </citation>
    <scope>NUCLEOTIDE SEQUENCE [LARGE SCALE GENOMIC DNA]</scope>
    <source>
        <strain evidence="2 7">20003593_1361393</strain>
        <strain evidence="1 8">20352044</strain>
        <strain evidence="3 9">2090STDY5461769</strain>
        <strain evidence="4 10">3626STDY6095480</strain>
        <strain evidence="11">sh1405</strain>
        <strain evidence="5">Sh1405</strain>
    </source>
</reference>
<organism evidence="5 11">
    <name type="scientific">Shigella sonnei</name>
    <dbReference type="NCBI Taxonomy" id="624"/>
    <lineage>
        <taxon>Bacteria</taxon>
        <taxon>Pseudomonadati</taxon>
        <taxon>Pseudomonadota</taxon>
        <taxon>Gammaproteobacteria</taxon>
        <taxon>Enterobacterales</taxon>
        <taxon>Enterobacteriaceae</taxon>
        <taxon>Shigella</taxon>
    </lineage>
</organism>
<evidence type="ECO:0000313" key="9">
    <source>
        <dbReference type="Proteomes" id="UP000187708"/>
    </source>
</evidence>
<accession>A0A0I2JH95</accession>
<dbReference type="Proteomes" id="UP000187717">
    <property type="component" value="Unassembled WGS sequence"/>
</dbReference>
<sequence length="600" mass="69293">MDYRFSWVIFNMINNISDQASSFPGTQLNQSDNFLDSLREFFAILNSSRKGELSTWDTIYLHLILAINADSDLIKNDVLLAENMPSANYQFNTFFSNAFETDVKKYLGKSEDNEVEIKAGNERISIGIRNVSNGKLERQQFLFPLDYENKLQDQLDKHFTIESHPLLYRHTIGSKIANVIFEKLYSRIDFNKEQYISFIKGAFIHFYDYSRRYAISENIEKDAVTNNIALMNTFYDSDNTSGEVLNNDFTEEEPFETALDVEHTIVLGFADDNFETKPVHYQDLLTRFSAFQDTVFNLFPEMRSSHYHDICSVCVDMTKGTQCMIHLMVNEEVFMSLPVPVATMVREDASNLVNLKTLLNDGFFIKYSHFNDVALIKQNISNLYLSHTVVNESILKKCCFENGSLGDVKITNSNIINNVFKNVSFRSVKINNVNTHSLKFINCHFFNVDMIRVNFSKCLFHDCSMHGVKIKPWLPVKWTKELINDYLYGCLLSLYSICARDIYNMSAGNNVKVAADAFLEIIFSLKNKYCIKLLSAQERAFIYEFARMIFAYINDKSIEILLLSCFAASDQKAIQRYIPQSQDGEDFRSHLQYKLPLSAH</sequence>
<dbReference type="EMBL" id="FTSV01000106">
    <property type="protein sequence ID" value="SIX96274.1"/>
    <property type="molecule type" value="Genomic_DNA"/>
</dbReference>
<protein>
    <submittedName>
        <fullName evidence="5">Uncharacterized protein</fullName>
    </submittedName>
</protein>
<evidence type="ECO:0000313" key="5">
    <source>
        <dbReference type="EMBL" id="SJH00341.1"/>
    </source>
</evidence>
<dbReference type="EMBL" id="CXEC01000044">
    <property type="protein sequence ID" value="CSR52723.1"/>
    <property type="molecule type" value="Genomic_DNA"/>
</dbReference>
<evidence type="ECO:0000313" key="2">
    <source>
        <dbReference type="EMBL" id="CSR52723.1"/>
    </source>
</evidence>
<dbReference type="EMBL" id="FTXV01000018">
    <property type="protein sequence ID" value="SJD13018.1"/>
    <property type="molecule type" value="Genomic_DNA"/>
</dbReference>
<name>A0A0I2JH95_SHISO</name>
<dbReference type="Proteomes" id="UP000251393">
    <property type="component" value="Unassembled WGS sequence"/>
</dbReference>
<reference evidence="6 12" key="2">
    <citation type="submission" date="2018-06" db="EMBL/GenBank/DDBJ databases">
        <authorList>
            <consortium name="Pathogen Informatics"/>
            <person name="Doyle S."/>
        </authorList>
    </citation>
    <scope>NUCLEOTIDE SEQUENCE [LARGE SCALE GENOMIC DNA]</scope>
    <source>
        <strain evidence="6 12">4028STDY6275292</strain>
    </source>
</reference>
<evidence type="ECO:0000313" key="1">
    <source>
        <dbReference type="EMBL" id="CSK58077.1"/>
    </source>
</evidence>
<dbReference type="EMBL" id="FUBI01000032">
    <property type="protein sequence ID" value="SJH00341.1"/>
    <property type="molecule type" value="Genomic_DNA"/>
</dbReference>
<evidence type="ECO:0000313" key="3">
    <source>
        <dbReference type="EMBL" id="SIX96274.1"/>
    </source>
</evidence>
<proteinExistence type="predicted"/>
<evidence type="ECO:0000313" key="10">
    <source>
        <dbReference type="Proteomes" id="UP000187717"/>
    </source>
</evidence>
<dbReference type="EMBL" id="CWXZ01000031">
    <property type="protein sequence ID" value="CSK58077.1"/>
    <property type="molecule type" value="Genomic_DNA"/>
</dbReference>
<evidence type="ECO:0000313" key="11">
    <source>
        <dbReference type="Proteomes" id="UP000188006"/>
    </source>
</evidence>